<name>A0A2K9ZH26_RHILE</name>
<evidence type="ECO:0000259" key="1">
    <source>
        <dbReference type="Pfam" id="PF13847"/>
    </source>
</evidence>
<dbReference type="EMBL" id="CP025015">
    <property type="protein sequence ID" value="AUW47529.1"/>
    <property type="molecule type" value="Genomic_DNA"/>
</dbReference>
<dbReference type="InterPro" id="IPR036390">
    <property type="entry name" value="WH_DNA-bd_sf"/>
</dbReference>
<dbReference type="Proteomes" id="UP000238523">
    <property type="component" value="Plasmid pRLN3"/>
</dbReference>
<feature type="domain" description="S-adenosylmethionine-dependent methyltransferase Rv2258c-like winged HTH" evidence="2">
    <location>
        <begin position="91"/>
        <end position="155"/>
    </location>
</feature>
<dbReference type="Gene3D" id="1.10.10.10">
    <property type="entry name" value="Winged helix-like DNA-binding domain superfamily/Winged helix DNA-binding domain"/>
    <property type="match status" value="1"/>
</dbReference>
<dbReference type="CDD" id="cd02440">
    <property type="entry name" value="AdoMet_MTases"/>
    <property type="match status" value="1"/>
</dbReference>
<organism evidence="3 4">
    <name type="scientific">Rhizobium leguminosarum</name>
    <dbReference type="NCBI Taxonomy" id="384"/>
    <lineage>
        <taxon>Bacteria</taxon>
        <taxon>Pseudomonadati</taxon>
        <taxon>Pseudomonadota</taxon>
        <taxon>Alphaproteobacteria</taxon>
        <taxon>Hyphomicrobiales</taxon>
        <taxon>Rhizobiaceae</taxon>
        <taxon>Rhizobium/Agrobacterium group</taxon>
        <taxon>Rhizobium</taxon>
    </lineage>
</organism>
<dbReference type="PANTHER" id="PTHR45128">
    <property type="entry name" value="METHYLTRANSFERASE TYPE 11"/>
    <property type="match status" value="1"/>
</dbReference>
<dbReference type="InterPro" id="IPR025714">
    <property type="entry name" value="Methyltranfer_dom"/>
</dbReference>
<dbReference type="InterPro" id="IPR029063">
    <property type="entry name" value="SAM-dependent_MTases_sf"/>
</dbReference>
<evidence type="ECO:0000313" key="3">
    <source>
        <dbReference type="EMBL" id="AUW47529.1"/>
    </source>
</evidence>
<accession>A0A2K9ZH26</accession>
<proteinExistence type="predicted"/>
<reference evidence="3 4" key="1">
    <citation type="submission" date="2017-11" db="EMBL/GenBank/DDBJ databases">
        <title>Complete genome of Rhizobium leguminosarum Norway, an ineffective micro-symbiont.</title>
        <authorList>
            <person name="Hoffrichter A."/>
            <person name="Liang J."/>
            <person name="Brachmann A."/>
            <person name="Marin M."/>
        </authorList>
    </citation>
    <scope>NUCLEOTIDE SEQUENCE [LARGE SCALE GENOMIC DNA]</scope>
    <source>
        <strain evidence="3 4">Norway</strain>
        <plasmid evidence="4">Plasmid prln3</plasmid>
    </source>
</reference>
<dbReference type="InterPro" id="IPR048711">
    <property type="entry name" value="WHD_Rv2258c"/>
</dbReference>
<dbReference type="PANTHER" id="PTHR45128:SF2">
    <property type="entry name" value="METHYLTRANSFERASE DOMAIN-CONTAINING PROTEIN"/>
    <property type="match status" value="1"/>
</dbReference>
<geneLocation type="plasmid" evidence="4">
    <name>prln3</name>
</geneLocation>
<protein>
    <submittedName>
        <fullName evidence="3">SAM-dependent methyltransferase</fullName>
    </submittedName>
</protein>
<dbReference type="InterPro" id="IPR053173">
    <property type="entry name" value="SAM-binding_MTase"/>
</dbReference>
<gene>
    <name evidence="3" type="ORF">CUJ84_pRLN3000409</name>
</gene>
<sequence>MPARDIRNGAIRAERFLQYRKLQFRRPSPLSLGTRQDLNLGHSYPVTSQMNLLCRNLSQSRAQPKSAHRTLTKDLVDRILGDIGGAVSVPLVRIGDALGLYRTLKEIGPVKAHELADATGCAPRYVREWLVAQAASGYVHHQKGLFSLTPEQAFVFAEPDSPVNLIGAFDTAAAMVGNQPKVQSAFRTGEGVAWGDQAGCMFCAVARLFRPGYVNALVQEWLPALDGVIAKLKSGATVADVGCGHGVSTVLMAQAFPNSRFTGYDFHLGSVAAAKAHAEAHGLANVQFEVGLAQDFDGSDFDLITCFDCLHDMGDPKAAASHIRKALKDGGTWMVVEPIAGDTLEENINPVGRLYYSASTMICVPTSLAQETGLALGAQAGERRLTEVIRSGGFTHIRRVAESSLNMVLEAT</sequence>
<dbReference type="SUPFAM" id="SSF46785">
    <property type="entry name" value="Winged helix' DNA-binding domain"/>
    <property type="match status" value="1"/>
</dbReference>
<keyword evidence="3" id="KW-0808">Transferase</keyword>
<evidence type="ECO:0000259" key="2">
    <source>
        <dbReference type="Pfam" id="PF21320"/>
    </source>
</evidence>
<keyword evidence="3" id="KW-0489">Methyltransferase</keyword>
<dbReference type="AlphaFoldDB" id="A0A2K9ZH26"/>
<dbReference type="GO" id="GO:0032259">
    <property type="term" value="P:methylation"/>
    <property type="evidence" value="ECO:0007669"/>
    <property type="project" value="UniProtKB-KW"/>
</dbReference>
<feature type="domain" description="Methyltransferase" evidence="1">
    <location>
        <begin position="233"/>
        <end position="350"/>
    </location>
</feature>
<evidence type="ECO:0000313" key="4">
    <source>
        <dbReference type="Proteomes" id="UP000238523"/>
    </source>
</evidence>
<keyword evidence="3" id="KW-0614">Plasmid</keyword>
<dbReference type="InterPro" id="IPR036388">
    <property type="entry name" value="WH-like_DNA-bd_sf"/>
</dbReference>
<dbReference type="SUPFAM" id="SSF53335">
    <property type="entry name" value="S-adenosyl-L-methionine-dependent methyltransferases"/>
    <property type="match status" value="1"/>
</dbReference>
<dbReference type="Pfam" id="PF13847">
    <property type="entry name" value="Methyltransf_31"/>
    <property type="match status" value="1"/>
</dbReference>
<dbReference type="GO" id="GO:0008168">
    <property type="term" value="F:methyltransferase activity"/>
    <property type="evidence" value="ECO:0007669"/>
    <property type="project" value="UniProtKB-KW"/>
</dbReference>
<dbReference type="Pfam" id="PF21320">
    <property type="entry name" value="WHD_Rv2258c"/>
    <property type="match status" value="1"/>
</dbReference>
<dbReference type="Gene3D" id="3.40.50.150">
    <property type="entry name" value="Vaccinia Virus protein VP39"/>
    <property type="match status" value="1"/>
</dbReference>